<keyword evidence="3" id="KW-1185">Reference proteome</keyword>
<comment type="caution">
    <text evidence="2">The sequence shown here is derived from an EMBL/GenBank/DDBJ whole genome shotgun (WGS) entry which is preliminary data.</text>
</comment>
<keyword evidence="1" id="KW-0812">Transmembrane</keyword>
<keyword evidence="1" id="KW-1133">Transmembrane helix</keyword>
<dbReference type="EMBL" id="CAKKLH010000281">
    <property type="protein sequence ID" value="CAH0108054.1"/>
    <property type="molecule type" value="Genomic_DNA"/>
</dbReference>
<proteinExistence type="predicted"/>
<evidence type="ECO:0000313" key="3">
    <source>
        <dbReference type="Proteomes" id="UP000789390"/>
    </source>
</evidence>
<name>A0A8J2RWQ5_9CRUS</name>
<evidence type="ECO:0000313" key="2">
    <source>
        <dbReference type="EMBL" id="CAH0108054.1"/>
    </source>
</evidence>
<protein>
    <submittedName>
        <fullName evidence="2">Uncharacterized protein</fullName>
    </submittedName>
</protein>
<keyword evidence="1" id="KW-0472">Membrane</keyword>
<sequence>MAYPEHKTNPSKWYFLLFVFIGLLLMAASGLITYYLFCTPNIVINPSDGTRIFHGKKLEARNCPPSLPALNCPPRPTNLPFCNSPPPCPAVVASPCTANPAQNCRPCIPVHPPCMASNCQPALPCATLLPVPVPNEIRRLTETEMAMNTAFNLITRHQINSYERLQVAIQVMNIASSGGSTLSHSGTAGMIIKGSARCIVENDIHSNKEIHKETRFDHKNQQYVEEPSNNGNRMYAFMDRLDRDNSRQWFPEDVRRRALHSAKEEQFNKYTESDVEKWKWGLRHEEYVPFQINQRALSFWIDKPGTPNRRSCTPCDGTSPLVHMNCTSYPHHLYVGGGGRPPRTTE</sequence>
<gene>
    <name evidence="2" type="ORF">DGAL_LOCUS11420</name>
</gene>
<evidence type="ECO:0000256" key="1">
    <source>
        <dbReference type="SAM" id="Phobius"/>
    </source>
</evidence>
<accession>A0A8J2RWQ5</accession>
<dbReference type="OrthoDB" id="6349638at2759"/>
<reference evidence="2" key="1">
    <citation type="submission" date="2021-11" db="EMBL/GenBank/DDBJ databases">
        <authorList>
            <person name="Schell T."/>
        </authorList>
    </citation>
    <scope>NUCLEOTIDE SEQUENCE</scope>
    <source>
        <strain evidence="2">M5</strain>
    </source>
</reference>
<organism evidence="2 3">
    <name type="scientific">Daphnia galeata</name>
    <dbReference type="NCBI Taxonomy" id="27404"/>
    <lineage>
        <taxon>Eukaryota</taxon>
        <taxon>Metazoa</taxon>
        <taxon>Ecdysozoa</taxon>
        <taxon>Arthropoda</taxon>
        <taxon>Crustacea</taxon>
        <taxon>Branchiopoda</taxon>
        <taxon>Diplostraca</taxon>
        <taxon>Cladocera</taxon>
        <taxon>Anomopoda</taxon>
        <taxon>Daphniidae</taxon>
        <taxon>Daphnia</taxon>
    </lineage>
</organism>
<dbReference type="AlphaFoldDB" id="A0A8J2RWQ5"/>
<dbReference type="Proteomes" id="UP000789390">
    <property type="component" value="Unassembled WGS sequence"/>
</dbReference>
<feature type="transmembrane region" description="Helical" evidence="1">
    <location>
        <begin position="12"/>
        <end position="37"/>
    </location>
</feature>